<organism evidence="1">
    <name type="scientific">marine metagenome</name>
    <dbReference type="NCBI Taxonomy" id="408172"/>
    <lineage>
        <taxon>unclassified sequences</taxon>
        <taxon>metagenomes</taxon>
        <taxon>ecological metagenomes</taxon>
    </lineage>
</organism>
<proteinExistence type="predicted"/>
<name>A0A381WB58_9ZZZZ</name>
<evidence type="ECO:0000313" key="1">
    <source>
        <dbReference type="EMBL" id="SVA49760.1"/>
    </source>
</evidence>
<reference evidence="1" key="1">
    <citation type="submission" date="2018-05" db="EMBL/GenBank/DDBJ databases">
        <authorList>
            <person name="Lanie J.A."/>
            <person name="Ng W.-L."/>
            <person name="Kazmierczak K.M."/>
            <person name="Andrzejewski T.M."/>
            <person name="Davidsen T.M."/>
            <person name="Wayne K.J."/>
            <person name="Tettelin H."/>
            <person name="Glass J.I."/>
            <person name="Rusch D."/>
            <person name="Podicherti R."/>
            <person name="Tsui H.-C.T."/>
            <person name="Winkler M.E."/>
        </authorList>
    </citation>
    <scope>NUCLEOTIDE SEQUENCE</scope>
</reference>
<dbReference type="EMBL" id="UINC01011257">
    <property type="protein sequence ID" value="SVA49760.1"/>
    <property type="molecule type" value="Genomic_DNA"/>
</dbReference>
<gene>
    <name evidence="1" type="ORF">METZ01_LOCUS102614</name>
</gene>
<accession>A0A381WB58</accession>
<dbReference type="PROSITE" id="PS51257">
    <property type="entry name" value="PROKAR_LIPOPROTEIN"/>
    <property type="match status" value="1"/>
</dbReference>
<protein>
    <submittedName>
        <fullName evidence="1">Uncharacterized protein</fullName>
    </submittedName>
</protein>
<sequence length="74" mass="8059">MKKILLLVCFVFLSGCFQSIALLGPAITGASTGKIYQAGLSYGTNMIMLQATGKTTTEHMFDILNSKEEKLLKK</sequence>
<dbReference type="AlphaFoldDB" id="A0A381WB58"/>